<dbReference type="InterPro" id="IPR010581">
    <property type="entry name" value="DUF1152"/>
</dbReference>
<keyword evidence="3" id="KW-1185">Reference proteome</keyword>
<dbReference type="Proteomes" id="UP000321805">
    <property type="component" value="Chromosome"/>
</dbReference>
<evidence type="ECO:0000313" key="2">
    <source>
        <dbReference type="EMBL" id="QEC49954.1"/>
    </source>
</evidence>
<feature type="region of interest" description="Disordered" evidence="1">
    <location>
        <begin position="1"/>
        <end position="50"/>
    </location>
</feature>
<protein>
    <submittedName>
        <fullName evidence="2">DUF1152 domain-containing protein</fullName>
    </submittedName>
</protein>
<dbReference type="EMBL" id="CP042430">
    <property type="protein sequence ID" value="QEC49954.1"/>
    <property type="molecule type" value="Genomic_DNA"/>
</dbReference>
<proteinExistence type="predicted"/>
<dbReference type="AlphaFoldDB" id="A0A5B8UAE6"/>
<dbReference type="KEGG" id="bsol:FSW04_21895"/>
<feature type="compositionally biased region" description="Basic and acidic residues" evidence="1">
    <location>
        <begin position="25"/>
        <end position="34"/>
    </location>
</feature>
<sequence length="358" mass="35990">MAGDHARPAVRGHPGALRRRVRPGVRADRRDLRRAGPGARLSAPADTEASAEHRCSAARRVLVIGIGGGGDVAGALAAAEAIRALGTEAVVGGITWERRPVDPLPGPRRLDEIIGAEVLHEAVALAAPATTGPGGFRFCEADMAAFLGEPTVLVDPNPGPAAIAAGLDVAARHLGCDLVVLLDVGGDVLAHGHEPGLASPLADATMLAAAPRMATPVLGVVFGAGCDGELTPAEVRERLAEVAAAGGDLGELALPGAALDRVEAALAVVTTEASAMAMRCARGETGVVPIRGGRRSVPLTADGGRLSCFDPVVAMGSAARLAAAVAQACSLQDAQAILAARGVRTELDYERDAAAATG</sequence>
<dbReference type="Pfam" id="PF06626">
    <property type="entry name" value="DUF1152"/>
    <property type="match status" value="1"/>
</dbReference>
<name>A0A5B8UAE6_9ACTN</name>
<accession>A0A5B8UAE6</accession>
<dbReference type="OrthoDB" id="3767110at2"/>
<evidence type="ECO:0000256" key="1">
    <source>
        <dbReference type="SAM" id="MobiDB-lite"/>
    </source>
</evidence>
<organism evidence="2 3">
    <name type="scientific">Baekduia soli</name>
    <dbReference type="NCBI Taxonomy" id="496014"/>
    <lineage>
        <taxon>Bacteria</taxon>
        <taxon>Bacillati</taxon>
        <taxon>Actinomycetota</taxon>
        <taxon>Thermoleophilia</taxon>
        <taxon>Solirubrobacterales</taxon>
        <taxon>Baekduiaceae</taxon>
        <taxon>Baekduia</taxon>
    </lineage>
</organism>
<evidence type="ECO:0000313" key="3">
    <source>
        <dbReference type="Proteomes" id="UP000321805"/>
    </source>
</evidence>
<gene>
    <name evidence="2" type="ORF">FSW04_21895</name>
</gene>
<reference evidence="2 3" key="1">
    <citation type="journal article" date="2018" name="J. Microbiol.">
        <title>Baekduia soli gen. nov., sp. nov., a novel bacterium isolated from the soil of Baekdu Mountain and proposal of a novel family name, Baekduiaceae fam. nov.</title>
        <authorList>
            <person name="An D.S."/>
            <person name="Siddiqi M.Z."/>
            <person name="Kim K.H."/>
            <person name="Yu H.S."/>
            <person name="Im W.T."/>
        </authorList>
    </citation>
    <scope>NUCLEOTIDE SEQUENCE [LARGE SCALE GENOMIC DNA]</scope>
    <source>
        <strain evidence="2 3">BR7-21</strain>
    </source>
</reference>